<evidence type="ECO:0000313" key="2">
    <source>
        <dbReference type="Proteomes" id="UP001597112"/>
    </source>
</evidence>
<accession>A0ABW3K212</accession>
<sequence length="74" mass="8811">MFSNFLKSERALVMSVRIIEIFVKLREVLLSNKDILLKVERLERKVVTNDVDIKLMFEYIKELLDPKNKTDARN</sequence>
<dbReference type="RefSeq" id="WP_377576771.1">
    <property type="nucleotide sequence ID" value="NZ_JBHTKA010000001.1"/>
</dbReference>
<comment type="caution">
    <text evidence="1">The sequence shown here is derived from an EMBL/GenBank/DDBJ whole genome shotgun (WGS) entry which is preliminary data.</text>
</comment>
<keyword evidence="2" id="KW-1185">Reference proteome</keyword>
<name>A0ABW3K212_9BACT</name>
<gene>
    <name evidence="1" type="ORF">ACFQ21_06975</name>
</gene>
<reference evidence="2" key="1">
    <citation type="journal article" date="2019" name="Int. J. Syst. Evol. Microbiol.">
        <title>The Global Catalogue of Microorganisms (GCM) 10K type strain sequencing project: providing services to taxonomists for standard genome sequencing and annotation.</title>
        <authorList>
            <consortium name="The Broad Institute Genomics Platform"/>
            <consortium name="The Broad Institute Genome Sequencing Center for Infectious Disease"/>
            <person name="Wu L."/>
            <person name="Ma J."/>
        </authorList>
    </citation>
    <scope>NUCLEOTIDE SEQUENCE [LARGE SCALE GENOMIC DNA]</scope>
    <source>
        <strain evidence="2">CCUG 58938</strain>
    </source>
</reference>
<organism evidence="1 2">
    <name type="scientific">Ohtaekwangia kribbensis</name>
    <dbReference type="NCBI Taxonomy" id="688913"/>
    <lineage>
        <taxon>Bacteria</taxon>
        <taxon>Pseudomonadati</taxon>
        <taxon>Bacteroidota</taxon>
        <taxon>Cytophagia</taxon>
        <taxon>Cytophagales</taxon>
        <taxon>Fulvivirgaceae</taxon>
        <taxon>Ohtaekwangia</taxon>
    </lineage>
</organism>
<protein>
    <submittedName>
        <fullName evidence="1">Uncharacterized protein</fullName>
    </submittedName>
</protein>
<dbReference type="EMBL" id="JBHTKA010000001">
    <property type="protein sequence ID" value="MFD0999042.1"/>
    <property type="molecule type" value="Genomic_DNA"/>
</dbReference>
<evidence type="ECO:0000313" key="1">
    <source>
        <dbReference type="EMBL" id="MFD0999042.1"/>
    </source>
</evidence>
<proteinExistence type="predicted"/>
<dbReference type="Proteomes" id="UP001597112">
    <property type="component" value="Unassembled WGS sequence"/>
</dbReference>